<dbReference type="CDD" id="cd00093">
    <property type="entry name" value="HTH_XRE"/>
    <property type="match status" value="1"/>
</dbReference>
<feature type="domain" description="HTH cro/C1-type" evidence="3">
    <location>
        <begin position="53"/>
        <end position="107"/>
    </location>
</feature>
<dbReference type="SMART" id="SM00530">
    <property type="entry name" value="HTH_XRE"/>
    <property type="match status" value="1"/>
</dbReference>
<dbReference type="InterPro" id="IPR001387">
    <property type="entry name" value="Cro/C1-type_HTH"/>
</dbReference>
<dbReference type="PANTHER" id="PTHR46797:SF1">
    <property type="entry name" value="METHYLPHOSPHONATE SYNTHASE"/>
    <property type="match status" value="1"/>
</dbReference>
<proteinExistence type="predicted"/>
<dbReference type="InterPro" id="IPR014710">
    <property type="entry name" value="RmlC-like_jellyroll"/>
</dbReference>
<evidence type="ECO:0000259" key="3">
    <source>
        <dbReference type="PROSITE" id="PS50943"/>
    </source>
</evidence>
<dbReference type="InterPro" id="IPR011051">
    <property type="entry name" value="RmlC_Cupin_sf"/>
</dbReference>
<dbReference type="Gene3D" id="1.10.260.40">
    <property type="entry name" value="lambda repressor-like DNA-binding domains"/>
    <property type="match status" value="1"/>
</dbReference>
<accession>A0A516RBK0</accession>
<dbReference type="AlphaFoldDB" id="A0A516RBK0"/>
<keyword evidence="1" id="KW-0238">DNA-binding</keyword>
<dbReference type="EMBL" id="CP040916">
    <property type="protein sequence ID" value="QDQ13030.1"/>
    <property type="molecule type" value="Genomic_DNA"/>
</dbReference>
<dbReference type="SUPFAM" id="SSF51182">
    <property type="entry name" value="RmlC-like cupins"/>
    <property type="match status" value="1"/>
</dbReference>
<reference evidence="4 5" key="1">
    <citation type="journal article" date="2019" name="J. Ind. Microbiol. Biotechnol.">
        <title>The complete genomic sequence of Streptomyces spectabilis NRRL-2792 and identification of secondary metabolite biosynthetic gene clusters.</title>
        <authorList>
            <person name="Sinha A."/>
            <person name="Phillips-Salemka S."/>
            <person name="Niraula T.A."/>
            <person name="Short K.A."/>
            <person name="Niraula N.P."/>
        </authorList>
    </citation>
    <scope>NUCLEOTIDE SEQUENCE [LARGE SCALE GENOMIC DNA]</scope>
    <source>
        <strain evidence="4 5">NRRL 2792</strain>
    </source>
</reference>
<evidence type="ECO:0000256" key="1">
    <source>
        <dbReference type="ARBA" id="ARBA00023125"/>
    </source>
</evidence>
<dbReference type="Proteomes" id="UP000316806">
    <property type="component" value="Chromosome"/>
</dbReference>
<dbReference type="PROSITE" id="PS50943">
    <property type="entry name" value="HTH_CROC1"/>
    <property type="match status" value="1"/>
</dbReference>
<name>A0A516RBK0_STRST</name>
<sequence>MDWYAERSGVVTVSTEDSNTEGAEGGAGGARGAGTPRTPRAPRAPREWVAEALRRERARAGLSLSELAKRAGIAKSTLSQLEAATGNPGIETVWALAVALGVPFSALMESPAPVVTVIRAGEGPTMHAERSSYAGTLLSRGPSGLRRDIYHGAMEPGPARESDPHNPGTVEHLIVSTGRLLAGPREEPVELFPGDYMSYRGDVPHAYEALVPRTTFVLVMQHV</sequence>
<organism evidence="4 5">
    <name type="scientific">Streptomyces spectabilis</name>
    <dbReference type="NCBI Taxonomy" id="68270"/>
    <lineage>
        <taxon>Bacteria</taxon>
        <taxon>Bacillati</taxon>
        <taxon>Actinomycetota</taxon>
        <taxon>Actinomycetes</taxon>
        <taxon>Kitasatosporales</taxon>
        <taxon>Streptomycetaceae</taxon>
        <taxon>Streptomyces</taxon>
    </lineage>
</organism>
<dbReference type="CDD" id="cd02209">
    <property type="entry name" value="cupin_XRE_C"/>
    <property type="match status" value="1"/>
</dbReference>
<evidence type="ECO:0000313" key="5">
    <source>
        <dbReference type="Proteomes" id="UP000316806"/>
    </source>
</evidence>
<dbReference type="SUPFAM" id="SSF47413">
    <property type="entry name" value="lambda repressor-like DNA-binding domains"/>
    <property type="match status" value="1"/>
</dbReference>
<dbReference type="Gene3D" id="2.60.120.10">
    <property type="entry name" value="Jelly Rolls"/>
    <property type="match status" value="1"/>
</dbReference>
<dbReference type="GO" id="GO:0003677">
    <property type="term" value="F:DNA binding"/>
    <property type="evidence" value="ECO:0007669"/>
    <property type="project" value="UniProtKB-KW"/>
</dbReference>
<feature type="compositionally biased region" description="Gly residues" evidence="2">
    <location>
        <begin position="23"/>
        <end position="32"/>
    </location>
</feature>
<dbReference type="GO" id="GO:0005829">
    <property type="term" value="C:cytosol"/>
    <property type="evidence" value="ECO:0007669"/>
    <property type="project" value="TreeGrafter"/>
</dbReference>
<evidence type="ECO:0000256" key="2">
    <source>
        <dbReference type="SAM" id="MobiDB-lite"/>
    </source>
</evidence>
<gene>
    <name evidence="4" type="ORF">FH965_22725</name>
</gene>
<dbReference type="InterPro" id="IPR050807">
    <property type="entry name" value="TransReg_Diox_bact_type"/>
</dbReference>
<dbReference type="Pfam" id="PF01381">
    <property type="entry name" value="HTH_3"/>
    <property type="match status" value="1"/>
</dbReference>
<protein>
    <submittedName>
        <fullName evidence="4">Helix-turn-helix transcriptional regulator</fullName>
    </submittedName>
</protein>
<dbReference type="InterPro" id="IPR010982">
    <property type="entry name" value="Lambda_DNA-bd_dom_sf"/>
</dbReference>
<feature type="region of interest" description="Disordered" evidence="2">
    <location>
        <begin position="1"/>
        <end position="45"/>
    </location>
</feature>
<evidence type="ECO:0000313" key="4">
    <source>
        <dbReference type="EMBL" id="QDQ13030.1"/>
    </source>
</evidence>
<dbReference type="GO" id="GO:0003700">
    <property type="term" value="F:DNA-binding transcription factor activity"/>
    <property type="evidence" value="ECO:0007669"/>
    <property type="project" value="TreeGrafter"/>
</dbReference>
<dbReference type="PANTHER" id="PTHR46797">
    <property type="entry name" value="HTH-TYPE TRANSCRIPTIONAL REGULATOR"/>
    <property type="match status" value="1"/>
</dbReference>